<comment type="caution">
    <text evidence="1">The sequence shown here is derived from an EMBL/GenBank/DDBJ whole genome shotgun (WGS) entry which is preliminary data.</text>
</comment>
<dbReference type="EMBL" id="BAAAOQ010000017">
    <property type="protein sequence ID" value="GAA2200356.1"/>
    <property type="molecule type" value="Genomic_DNA"/>
</dbReference>
<reference evidence="1 2" key="1">
    <citation type="journal article" date="2019" name="Int. J. Syst. Evol. Microbiol.">
        <title>The Global Catalogue of Microorganisms (GCM) 10K type strain sequencing project: providing services to taxonomists for standard genome sequencing and annotation.</title>
        <authorList>
            <consortium name="The Broad Institute Genomics Platform"/>
            <consortium name="The Broad Institute Genome Sequencing Center for Infectious Disease"/>
            <person name="Wu L."/>
            <person name="Ma J."/>
        </authorList>
    </citation>
    <scope>NUCLEOTIDE SEQUENCE [LARGE SCALE GENOMIC DNA]</scope>
    <source>
        <strain evidence="1 2">JCM 14924</strain>
    </source>
</reference>
<keyword evidence="2" id="KW-1185">Reference proteome</keyword>
<protein>
    <submittedName>
        <fullName evidence="1">Uncharacterized protein</fullName>
    </submittedName>
</protein>
<accession>A0ABN3BUE7</accession>
<evidence type="ECO:0000313" key="1">
    <source>
        <dbReference type="EMBL" id="GAA2200356.1"/>
    </source>
</evidence>
<gene>
    <name evidence="1" type="ORF">GCM10009787_50920</name>
</gene>
<evidence type="ECO:0000313" key="2">
    <source>
        <dbReference type="Proteomes" id="UP001501391"/>
    </source>
</evidence>
<proteinExistence type="predicted"/>
<organism evidence="1 2">
    <name type="scientific">Streptomyces bangladeshensis</name>
    <dbReference type="NCBI Taxonomy" id="295352"/>
    <lineage>
        <taxon>Bacteria</taxon>
        <taxon>Bacillati</taxon>
        <taxon>Actinomycetota</taxon>
        <taxon>Actinomycetes</taxon>
        <taxon>Kitasatosporales</taxon>
        <taxon>Streptomycetaceae</taxon>
        <taxon>Streptomyces</taxon>
    </lineage>
</organism>
<sequence>MVPPRAPLPGLPRAVSSGIPPATAAVANAVKTRKPLRLGRQQAETAFGVIASTPSWRTRTPGGGPSAAVFVTGIG</sequence>
<name>A0ABN3BUE7_9ACTN</name>
<dbReference type="Proteomes" id="UP001501391">
    <property type="component" value="Unassembled WGS sequence"/>
</dbReference>